<dbReference type="RefSeq" id="WP_062980294.1">
    <property type="nucleotide sequence ID" value="NZ_JAAXOT010000031.1"/>
</dbReference>
<sequence>MTIHLLSPRDMVVLTVLAEHYGAPLDLVARMLGVSLPSAYRIVRKWRAAHMASNLKVRPVPGPTWVFPSKSAVETLLPFWARYWTPTPKMAAHVTTVLEARLALVGLDLDRWISERELRAQLGPAKPGEPRPHIHDGRWLDSSGDWRAVEIELTAKGPQVAKAAVARAKQAAHGECAGITYYCADPEIVDKHGNPTGQRSTEIRNLITAAARETASVEGPSVRVAGLSELLPVPVPDTAARPGLTVIAGGAADPRPQAGKAVSL</sequence>
<accession>A0A846YQA7</accession>
<evidence type="ECO:0000313" key="2">
    <source>
        <dbReference type="Proteomes" id="UP000570678"/>
    </source>
</evidence>
<gene>
    <name evidence="1" type="ORF">HGA15_33375</name>
</gene>
<dbReference type="Proteomes" id="UP000570678">
    <property type="component" value="Unassembled WGS sequence"/>
</dbReference>
<keyword evidence="2" id="KW-1185">Reference proteome</keyword>
<proteinExistence type="predicted"/>
<dbReference type="AlphaFoldDB" id="A0A846YQA7"/>
<protein>
    <submittedName>
        <fullName evidence="1">Uncharacterized protein</fullName>
    </submittedName>
</protein>
<comment type="caution">
    <text evidence="1">The sequence shown here is derived from an EMBL/GenBank/DDBJ whole genome shotgun (WGS) entry which is preliminary data.</text>
</comment>
<evidence type="ECO:0000313" key="1">
    <source>
        <dbReference type="EMBL" id="NKY60943.1"/>
    </source>
</evidence>
<dbReference type="EMBL" id="JAAXOT010000031">
    <property type="protein sequence ID" value="NKY60943.1"/>
    <property type="molecule type" value="Genomic_DNA"/>
</dbReference>
<name>A0A846YQA7_9NOCA</name>
<organism evidence="1 2">
    <name type="scientific">Nocardia flavorosea</name>
    <dbReference type="NCBI Taxonomy" id="53429"/>
    <lineage>
        <taxon>Bacteria</taxon>
        <taxon>Bacillati</taxon>
        <taxon>Actinomycetota</taxon>
        <taxon>Actinomycetes</taxon>
        <taxon>Mycobacteriales</taxon>
        <taxon>Nocardiaceae</taxon>
        <taxon>Nocardia</taxon>
    </lineage>
</organism>
<reference evidence="1 2" key="1">
    <citation type="submission" date="2020-04" db="EMBL/GenBank/DDBJ databases">
        <title>MicrobeNet Type strains.</title>
        <authorList>
            <person name="Nicholson A.C."/>
        </authorList>
    </citation>
    <scope>NUCLEOTIDE SEQUENCE [LARGE SCALE GENOMIC DNA]</scope>
    <source>
        <strain evidence="1 2">JCM 3332</strain>
    </source>
</reference>